<proteinExistence type="evidence at transcript level"/>
<dbReference type="EMBL" id="AB173710">
    <property type="protein sequence ID" value="BAE90772.1"/>
    <property type="molecule type" value="mRNA"/>
</dbReference>
<accession>I7G7Y1</accession>
<reference evidence="1" key="1">
    <citation type="journal article" date="2007" name="PLoS Biol.">
        <title>Rate of evolution in brain-expressed genes in humans and other primates.</title>
        <authorList>
            <person name="Wang H.-Y."/>
            <person name="Chien H.-C."/>
            <person name="Osada N."/>
            <person name="Hashimoto K."/>
            <person name="Sugano S."/>
            <person name="Gojobori T."/>
            <person name="Chou C.-K."/>
            <person name="Tsai S.-F."/>
            <person name="Wu C.-I."/>
            <person name="Shen C.-K.J."/>
        </authorList>
    </citation>
    <scope>NUCLEOTIDE SEQUENCE</scope>
</reference>
<name>I7G7Y1_MACFA</name>
<evidence type="ECO:0000313" key="1">
    <source>
        <dbReference type="EMBL" id="BAE90772.1"/>
    </source>
</evidence>
<sequence>MLVSPCIRSTSLSSPHPFVVLFFQSNIKMLCLKSHFSLFQFAVNYL</sequence>
<organism evidence="1">
    <name type="scientific">Macaca fascicularis</name>
    <name type="common">Crab-eating macaque</name>
    <name type="synonym">Cynomolgus monkey</name>
    <dbReference type="NCBI Taxonomy" id="9541"/>
    <lineage>
        <taxon>Eukaryota</taxon>
        <taxon>Metazoa</taxon>
        <taxon>Chordata</taxon>
        <taxon>Craniata</taxon>
        <taxon>Vertebrata</taxon>
        <taxon>Euteleostomi</taxon>
        <taxon>Mammalia</taxon>
        <taxon>Eutheria</taxon>
        <taxon>Euarchontoglires</taxon>
        <taxon>Primates</taxon>
        <taxon>Haplorrhini</taxon>
        <taxon>Catarrhini</taxon>
        <taxon>Cercopithecidae</taxon>
        <taxon>Cercopithecinae</taxon>
        <taxon>Macaca</taxon>
    </lineage>
</organism>
<protein>
    <submittedName>
        <fullName evidence="1">Macaca fascicularis brain cDNA clone: QflA-23846, similar to human chromosome 20 open reading frame 108 (C20orf108), mRNA, RefSeq: NM_080821.1</fullName>
    </submittedName>
</protein>
<dbReference type="AlphaFoldDB" id="I7G7Y1"/>